<dbReference type="Proteomes" id="UP000247702">
    <property type="component" value="Unassembled WGS sequence"/>
</dbReference>
<dbReference type="EMBL" id="BEXD01001872">
    <property type="protein sequence ID" value="GBB96104.1"/>
    <property type="molecule type" value="Genomic_DNA"/>
</dbReference>
<protein>
    <submittedName>
        <fullName evidence="2">Uncharacterized protein</fullName>
    </submittedName>
</protein>
<sequence length="273" mass="32070">MILFDVIKQLTGKPIQVKHIHGNGWSYIVGDFDMAQMKGLGLTLHSLDTTREWEIHIMNIFKNLHNKHFSNQVKRKMISLLKATNKVELDEIFSDIEKTDEDGVKNWVDYYRKPYILASINSSASLMDVEIWNRYVENTNMAEAAHSLVNRTGKQGRKLDECYLKIIEIHDYSAVPYTKQDKSQVKRQLLAINRKKKRNQKINEDKNSLKRKSYSRIRVKSRQAKIPTGTKSRQLARIMQNSAESRDVFTSVKCRDFVLVRILYQSRFIIIWY</sequence>
<accession>A0A2Z6RDS0</accession>
<organism evidence="2 3">
    <name type="scientific">Rhizophagus clarus</name>
    <dbReference type="NCBI Taxonomy" id="94130"/>
    <lineage>
        <taxon>Eukaryota</taxon>
        <taxon>Fungi</taxon>
        <taxon>Fungi incertae sedis</taxon>
        <taxon>Mucoromycota</taxon>
        <taxon>Glomeromycotina</taxon>
        <taxon>Glomeromycetes</taxon>
        <taxon>Glomerales</taxon>
        <taxon>Glomeraceae</taxon>
        <taxon>Rhizophagus</taxon>
    </lineage>
</organism>
<evidence type="ECO:0000313" key="3">
    <source>
        <dbReference type="Proteomes" id="UP000247702"/>
    </source>
</evidence>
<evidence type="ECO:0000313" key="2">
    <source>
        <dbReference type="EMBL" id="GBB96104.1"/>
    </source>
</evidence>
<comment type="caution">
    <text evidence="2">The sequence shown here is derived from an EMBL/GenBank/DDBJ whole genome shotgun (WGS) entry which is preliminary data.</text>
</comment>
<gene>
    <name evidence="1" type="ORF">RclHR1_25700002</name>
    <name evidence="2" type="ORF">RclHR1_26830003</name>
</gene>
<reference evidence="2 3" key="1">
    <citation type="submission" date="2017-11" db="EMBL/GenBank/DDBJ databases">
        <title>The genome of Rhizophagus clarus HR1 reveals common genetic basis of auxotrophy among arbuscular mycorrhizal fungi.</title>
        <authorList>
            <person name="Kobayashi Y."/>
        </authorList>
    </citation>
    <scope>NUCLEOTIDE SEQUENCE [LARGE SCALE GENOMIC DNA]</scope>
    <source>
        <strain evidence="2 3">HR1</strain>
    </source>
</reference>
<evidence type="ECO:0000313" key="1">
    <source>
        <dbReference type="EMBL" id="GBB95594.1"/>
    </source>
</evidence>
<keyword evidence="3" id="KW-1185">Reference proteome</keyword>
<dbReference type="AlphaFoldDB" id="A0A2Z6RDS0"/>
<dbReference type="EMBL" id="BEXD01001747">
    <property type="protein sequence ID" value="GBB95594.1"/>
    <property type="molecule type" value="Genomic_DNA"/>
</dbReference>
<name>A0A2Z6RDS0_9GLOM</name>
<proteinExistence type="predicted"/>